<feature type="non-terminal residue" evidence="1">
    <location>
        <position position="1"/>
    </location>
</feature>
<sequence>FRVGVGRKENLQDVERILKGMMARKYSESVLQMFNEKPGTIVLVRNTSAQTIFLYSENQTLTGNDYPPGDNLIKISAVADPDHRDKSLLTITPEIRSTKTKPQIIRKRGTPRIQENPVLFLFRSMRFQLKMTDGEFMVIGPGIESHRPTSIGHHFLTNTKNNIEYEQFLVLHPQVVRFELKN</sequence>
<dbReference type="AlphaFoldDB" id="X1KH75"/>
<name>X1KH75_9ZZZZ</name>
<reference evidence="1" key="1">
    <citation type="journal article" date="2014" name="Front. Microbiol.">
        <title>High frequency of phylogenetically diverse reductive dehalogenase-homologous genes in deep subseafloor sedimentary metagenomes.</title>
        <authorList>
            <person name="Kawai M."/>
            <person name="Futagami T."/>
            <person name="Toyoda A."/>
            <person name="Takaki Y."/>
            <person name="Nishi S."/>
            <person name="Hori S."/>
            <person name="Arai W."/>
            <person name="Tsubouchi T."/>
            <person name="Morono Y."/>
            <person name="Uchiyama I."/>
            <person name="Ito T."/>
            <person name="Fujiyama A."/>
            <person name="Inagaki F."/>
            <person name="Takami H."/>
        </authorList>
    </citation>
    <scope>NUCLEOTIDE SEQUENCE</scope>
    <source>
        <strain evidence="1">Expedition CK06-06</strain>
    </source>
</reference>
<organism evidence="1">
    <name type="scientific">marine sediment metagenome</name>
    <dbReference type="NCBI Taxonomy" id="412755"/>
    <lineage>
        <taxon>unclassified sequences</taxon>
        <taxon>metagenomes</taxon>
        <taxon>ecological metagenomes</taxon>
    </lineage>
</organism>
<proteinExistence type="predicted"/>
<comment type="caution">
    <text evidence="1">The sequence shown here is derived from an EMBL/GenBank/DDBJ whole genome shotgun (WGS) entry which is preliminary data.</text>
</comment>
<dbReference type="EMBL" id="BARU01036387">
    <property type="protein sequence ID" value="GAH89479.1"/>
    <property type="molecule type" value="Genomic_DNA"/>
</dbReference>
<evidence type="ECO:0000313" key="1">
    <source>
        <dbReference type="EMBL" id="GAH89479.1"/>
    </source>
</evidence>
<gene>
    <name evidence="1" type="ORF">S03H2_56822</name>
</gene>
<accession>X1KH75</accession>
<protein>
    <submittedName>
        <fullName evidence="1">Uncharacterized protein</fullName>
    </submittedName>
</protein>